<feature type="compositionally biased region" description="Basic residues" evidence="1">
    <location>
        <begin position="237"/>
        <end position="247"/>
    </location>
</feature>
<proteinExistence type="predicted"/>
<dbReference type="PANTHER" id="PTHR43179:SF7">
    <property type="entry name" value="RHAMNOSYLTRANSFERASE WBBL"/>
    <property type="match status" value="1"/>
</dbReference>
<keyword evidence="4" id="KW-1185">Reference proteome</keyword>
<feature type="region of interest" description="Disordered" evidence="1">
    <location>
        <begin position="237"/>
        <end position="257"/>
    </location>
</feature>
<accession>A0A7X1FXX3</accession>
<comment type="caution">
    <text evidence="3">The sequence shown here is derived from an EMBL/GenBank/DDBJ whole genome shotgun (WGS) entry which is preliminary data.</text>
</comment>
<evidence type="ECO:0000256" key="1">
    <source>
        <dbReference type="SAM" id="MobiDB-lite"/>
    </source>
</evidence>
<gene>
    <name evidence="3" type="ORF">H7F53_07855</name>
</gene>
<dbReference type="CDD" id="cd04186">
    <property type="entry name" value="GT_2_like_c"/>
    <property type="match status" value="1"/>
</dbReference>
<protein>
    <submittedName>
        <fullName evidence="3">Glycosyltransferase family 2 protein</fullName>
    </submittedName>
</protein>
<evidence type="ECO:0000259" key="2">
    <source>
        <dbReference type="Pfam" id="PF00535"/>
    </source>
</evidence>
<dbReference type="Pfam" id="PF00535">
    <property type="entry name" value="Glycos_transf_2"/>
    <property type="match status" value="1"/>
</dbReference>
<dbReference type="Proteomes" id="UP000551327">
    <property type="component" value="Unassembled WGS sequence"/>
</dbReference>
<name>A0A7X1FXX3_9SPHN</name>
<evidence type="ECO:0000313" key="4">
    <source>
        <dbReference type="Proteomes" id="UP000551327"/>
    </source>
</evidence>
<reference evidence="3 4" key="1">
    <citation type="submission" date="2020-08" db="EMBL/GenBank/DDBJ databases">
        <title>The genome sequence of type strain Novosphingobium piscinae KCTC 42194.</title>
        <authorList>
            <person name="Liu Y."/>
        </authorList>
    </citation>
    <scope>NUCLEOTIDE SEQUENCE [LARGE SCALE GENOMIC DNA]</scope>
    <source>
        <strain evidence="3 4">KCTC 42194</strain>
    </source>
</reference>
<dbReference type="EMBL" id="JACLAX010000006">
    <property type="protein sequence ID" value="MBC2669053.1"/>
    <property type="molecule type" value="Genomic_DNA"/>
</dbReference>
<dbReference type="InterPro" id="IPR001173">
    <property type="entry name" value="Glyco_trans_2-like"/>
</dbReference>
<sequence length="529" mass="58366">MWLAVRVHWDGFWRNPRQWLAGLWWYVQGKRVRGRSRIEPLIGASSRAYELLLARESVDPLPADAGPPICAIIDTMLGCEQLAATLQSLESAGFAARVAIGTKPAAQDDASLVWLRHPVELPGYLAAAGIAWICPVRCGDRFAPGTGLHYAAAAALGRAEVVYSDDDLIGSDGLRSDPYFKPRWNSELFRHHDYVGGSAAWRWEPVADEFAGGLDRALVAAVERAEGRVHHIPQVLHHRRARPKPRPLSRTTPSVQPQRVSIIVPTRDQPDLLRTCLAGVDQVAWDDVELVIIDNGSTEPATLALLDRYSAKGAKVLRDDGPFNFSRLNNLATQAATGSMLCLLNNDVEMLGDDWLAWLVAAAQRDDVGAAGALLLYPDRTIQHAGVVLGVGGGAAHAHRGLDPTAEGYFRRHQYPQFVSAVTGACLVVARERFMAVGGLDEDAFPVAFNDVDLCLKLNARGWRSFYEPRACLIHHESKSRGLDRDRVNRMRFAGELAALKHRWRTAETIDPAHHHRLSRYSDQFVLAV</sequence>
<feature type="domain" description="Glycosyltransferase 2-like" evidence="2">
    <location>
        <begin position="261"/>
        <end position="374"/>
    </location>
</feature>
<evidence type="ECO:0000313" key="3">
    <source>
        <dbReference type="EMBL" id="MBC2669053.1"/>
    </source>
</evidence>
<dbReference type="AlphaFoldDB" id="A0A7X1FXX3"/>
<keyword evidence="3" id="KW-0808">Transferase</keyword>
<dbReference type="InterPro" id="IPR029044">
    <property type="entry name" value="Nucleotide-diphossugar_trans"/>
</dbReference>
<dbReference type="PANTHER" id="PTHR43179">
    <property type="entry name" value="RHAMNOSYLTRANSFERASE WBBL"/>
    <property type="match status" value="1"/>
</dbReference>
<dbReference type="SUPFAM" id="SSF53448">
    <property type="entry name" value="Nucleotide-diphospho-sugar transferases"/>
    <property type="match status" value="1"/>
</dbReference>
<dbReference type="Gene3D" id="3.90.550.10">
    <property type="entry name" value="Spore Coat Polysaccharide Biosynthesis Protein SpsA, Chain A"/>
    <property type="match status" value="1"/>
</dbReference>
<organism evidence="3 4">
    <name type="scientific">Novosphingobium piscinae</name>
    <dbReference type="NCBI Taxonomy" id="1507448"/>
    <lineage>
        <taxon>Bacteria</taxon>
        <taxon>Pseudomonadati</taxon>
        <taxon>Pseudomonadota</taxon>
        <taxon>Alphaproteobacteria</taxon>
        <taxon>Sphingomonadales</taxon>
        <taxon>Sphingomonadaceae</taxon>
        <taxon>Novosphingobium</taxon>
    </lineage>
</organism>
<dbReference type="GO" id="GO:0016740">
    <property type="term" value="F:transferase activity"/>
    <property type="evidence" value="ECO:0007669"/>
    <property type="project" value="UniProtKB-KW"/>
</dbReference>